<organism evidence="2 3">
    <name type="scientific">Glaciecola siphonariae</name>
    <dbReference type="NCBI Taxonomy" id="521012"/>
    <lineage>
        <taxon>Bacteria</taxon>
        <taxon>Pseudomonadati</taxon>
        <taxon>Pseudomonadota</taxon>
        <taxon>Gammaproteobacteria</taxon>
        <taxon>Alteromonadales</taxon>
        <taxon>Alteromonadaceae</taxon>
        <taxon>Glaciecola</taxon>
    </lineage>
</organism>
<keyword evidence="3" id="KW-1185">Reference proteome</keyword>
<evidence type="ECO:0000313" key="2">
    <source>
        <dbReference type="EMBL" id="MFC4700602.1"/>
    </source>
</evidence>
<sequence>MQFSRLLFRVFFIALAVTYGLVMFEFIDLSYIKLDLNVSPEVVIMTLLASLFVYLYLRKPKI</sequence>
<comment type="caution">
    <text evidence="2">The sequence shown here is derived from an EMBL/GenBank/DDBJ whole genome shotgun (WGS) entry which is preliminary data.</text>
</comment>
<dbReference type="EMBL" id="JBHSGU010000002">
    <property type="protein sequence ID" value="MFC4700602.1"/>
    <property type="molecule type" value="Genomic_DNA"/>
</dbReference>
<name>A0ABV9LVR4_9ALTE</name>
<feature type="transmembrane region" description="Helical" evidence="1">
    <location>
        <begin position="38"/>
        <end position="57"/>
    </location>
</feature>
<accession>A0ABV9LVR4</accession>
<dbReference type="Proteomes" id="UP001595897">
    <property type="component" value="Unassembled WGS sequence"/>
</dbReference>
<reference evidence="3" key="1">
    <citation type="journal article" date="2019" name="Int. J. Syst. Evol. Microbiol.">
        <title>The Global Catalogue of Microorganisms (GCM) 10K type strain sequencing project: providing services to taxonomists for standard genome sequencing and annotation.</title>
        <authorList>
            <consortium name="The Broad Institute Genomics Platform"/>
            <consortium name="The Broad Institute Genome Sequencing Center for Infectious Disease"/>
            <person name="Wu L."/>
            <person name="Ma J."/>
        </authorList>
    </citation>
    <scope>NUCLEOTIDE SEQUENCE [LARGE SCALE GENOMIC DNA]</scope>
    <source>
        <strain evidence="3">KACC 12507</strain>
    </source>
</reference>
<keyword evidence="1" id="KW-0472">Membrane</keyword>
<evidence type="ECO:0000256" key="1">
    <source>
        <dbReference type="SAM" id="Phobius"/>
    </source>
</evidence>
<proteinExistence type="predicted"/>
<protein>
    <submittedName>
        <fullName evidence="2">Uncharacterized protein</fullName>
    </submittedName>
</protein>
<evidence type="ECO:0000313" key="3">
    <source>
        <dbReference type="Proteomes" id="UP001595897"/>
    </source>
</evidence>
<keyword evidence="1" id="KW-1133">Transmembrane helix</keyword>
<gene>
    <name evidence="2" type="ORF">ACFO4O_10560</name>
</gene>
<feature type="transmembrane region" description="Helical" evidence="1">
    <location>
        <begin position="7"/>
        <end position="32"/>
    </location>
</feature>
<dbReference type="RefSeq" id="WP_382408143.1">
    <property type="nucleotide sequence ID" value="NZ_JBHSGU010000002.1"/>
</dbReference>
<keyword evidence="1" id="KW-0812">Transmembrane</keyword>